<proteinExistence type="predicted"/>
<accession>A0A1Y0KZA1</accession>
<gene>
    <name evidence="1" type="ORF">SCLAR_v1c01710</name>
</gene>
<name>A0A1Y0KZA1_9MOLU</name>
<reference evidence="1 2" key="1">
    <citation type="submission" date="2017-11" db="EMBL/GenBank/DDBJ databases">
        <title>Complete genome sequence of Spiroplasma clarkii CN-5 (DSM 19994).</title>
        <authorList>
            <person name="Tsai Y.-M."/>
            <person name="Chang A."/>
            <person name="Lo W.-S."/>
            <person name="Kuo C.-H."/>
        </authorList>
    </citation>
    <scope>NUCLEOTIDE SEQUENCE [LARGE SCALE GENOMIC DNA]</scope>
    <source>
        <strain evidence="1 2">CN-5</strain>
    </source>
</reference>
<evidence type="ECO:0000313" key="1">
    <source>
        <dbReference type="EMBL" id="ATX70502.1"/>
    </source>
</evidence>
<evidence type="ECO:0000313" key="2">
    <source>
        <dbReference type="Proteomes" id="UP000231179"/>
    </source>
</evidence>
<organism evidence="1 2">
    <name type="scientific">Spiroplasma clarkii</name>
    <dbReference type="NCBI Taxonomy" id="2139"/>
    <lineage>
        <taxon>Bacteria</taxon>
        <taxon>Bacillati</taxon>
        <taxon>Mycoplasmatota</taxon>
        <taxon>Mollicutes</taxon>
        <taxon>Entomoplasmatales</taxon>
        <taxon>Spiroplasmataceae</taxon>
        <taxon>Spiroplasma</taxon>
    </lineage>
</organism>
<keyword evidence="2" id="KW-1185">Reference proteome</keyword>
<sequence>MSGIKFILKMMPVAALTSIPATVVSCGKENNMVEVYSLDRTNGKPGTNFENSGITIIDKTKVERYSLEEALPEGICKITFYFKDGTFDNTQNKWWSGYKHQYIAYFKDILGLDYNEE</sequence>
<dbReference type="OrthoDB" id="390331at2"/>
<dbReference type="PROSITE" id="PS51257">
    <property type="entry name" value="PROKAR_LIPOPROTEIN"/>
    <property type="match status" value="1"/>
</dbReference>
<evidence type="ECO:0008006" key="3">
    <source>
        <dbReference type="Google" id="ProtNLM"/>
    </source>
</evidence>
<dbReference type="EMBL" id="CP024870">
    <property type="protein sequence ID" value="ATX70502.1"/>
    <property type="molecule type" value="Genomic_DNA"/>
</dbReference>
<protein>
    <recommendedName>
        <fullName evidence="3">Lipoprotein</fullName>
    </recommendedName>
</protein>
<dbReference type="RefSeq" id="WP_100254066.1">
    <property type="nucleotide sequence ID" value="NZ_CP015819.1"/>
</dbReference>
<dbReference type="KEGG" id="scla:SCLARK_00309"/>
<dbReference type="AlphaFoldDB" id="A0A1Y0KZA1"/>
<dbReference type="Proteomes" id="UP000231179">
    <property type="component" value="Chromosome"/>
</dbReference>